<dbReference type="GO" id="GO:0004803">
    <property type="term" value="F:transposase activity"/>
    <property type="evidence" value="ECO:0007669"/>
    <property type="project" value="InterPro"/>
</dbReference>
<dbReference type="PANTHER" id="PTHR34322:SF2">
    <property type="entry name" value="TRANSPOSASE IS200-LIKE DOMAIN-CONTAINING PROTEIN"/>
    <property type="match status" value="1"/>
</dbReference>
<dbReference type="GO" id="GO:0006313">
    <property type="term" value="P:DNA transposition"/>
    <property type="evidence" value="ECO:0007669"/>
    <property type="project" value="InterPro"/>
</dbReference>
<feature type="domain" description="Transposase IS200-like" evidence="1">
    <location>
        <begin position="9"/>
        <end position="153"/>
    </location>
</feature>
<dbReference type="InterPro" id="IPR036515">
    <property type="entry name" value="Transposase_17_sf"/>
</dbReference>
<dbReference type="AlphaFoldDB" id="A0A2H0WXF4"/>
<reference evidence="3" key="1">
    <citation type="submission" date="2017-09" db="EMBL/GenBank/DDBJ databases">
        <title>Depth-based differentiation of microbial function through sediment-hosted aquifers and enrichment of novel symbionts in the deep terrestrial subsurface.</title>
        <authorList>
            <person name="Probst A.J."/>
            <person name="Ladd B."/>
            <person name="Jarett J.K."/>
            <person name="Geller-Mcgrath D.E."/>
            <person name="Sieber C.M.K."/>
            <person name="Emerson J.B."/>
            <person name="Anantharaman K."/>
            <person name="Thomas B.C."/>
            <person name="Malmstrom R."/>
            <person name="Stieglmeier M."/>
            <person name="Klingl A."/>
            <person name="Woyke T."/>
            <person name="Ryan C.M."/>
            <person name="Banfield J.F."/>
        </authorList>
    </citation>
    <scope>NUCLEOTIDE SEQUENCE [LARGE SCALE GENOMIC DNA]</scope>
</reference>
<sequence length="238" mass="28362">MPIKRPPIVNGEIYHIVIRAIEGLKLFRDRRDYFRMIHDLFEFNNEEATPSYYREEQKQTRNVLVGFGKRYKNRRCLVEILAFCLMPNHLHLLLRQLKDGGISKFMRKIGAGYGGYCNKKYKRSGHLFQGRYRIVHIKDDKQLITIFVYIHTNPVAILVPNWKEKGISDRELQKLIKFLENYQWSSYPDYLDKKIFPSLTNREFLLKEIGGIEEGQRFVNDWLQSKKELADFQQVAIE</sequence>
<evidence type="ECO:0000313" key="3">
    <source>
        <dbReference type="Proteomes" id="UP000229675"/>
    </source>
</evidence>
<protein>
    <recommendedName>
        <fullName evidence="1">Transposase IS200-like domain-containing protein</fullName>
    </recommendedName>
</protein>
<name>A0A2H0WXF4_9BACT</name>
<dbReference type="GO" id="GO:0003677">
    <property type="term" value="F:DNA binding"/>
    <property type="evidence" value="ECO:0007669"/>
    <property type="project" value="InterPro"/>
</dbReference>
<accession>A0A2H0WXF4</accession>
<dbReference type="Proteomes" id="UP000229675">
    <property type="component" value="Unassembled WGS sequence"/>
</dbReference>
<proteinExistence type="predicted"/>
<dbReference type="PANTHER" id="PTHR34322">
    <property type="entry name" value="TRANSPOSASE, Y1_TNP DOMAIN-CONTAINING"/>
    <property type="match status" value="1"/>
</dbReference>
<dbReference type="InterPro" id="IPR002686">
    <property type="entry name" value="Transposase_17"/>
</dbReference>
<dbReference type="SMART" id="SM01321">
    <property type="entry name" value="Y1_Tnp"/>
    <property type="match status" value="1"/>
</dbReference>
<organism evidence="2 3">
    <name type="scientific">Candidatus Nealsonbacteria bacterium CG09_land_8_20_14_0_10_42_14</name>
    <dbReference type="NCBI Taxonomy" id="1974707"/>
    <lineage>
        <taxon>Bacteria</taxon>
        <taxon>Candidatus Nealsoniibacteriota</taxon>
    </lineage>
</organism>
<dbReference type="EMBL" id="PEZD01000024">
    <property type="protein sequence ID" value="PIS17354.1"/>
    <property type="molecule type" value="Genomic_DNA"/>
</dbReference>
<evidence type="ECO:0000313" key="2">
    <source>
        <dbReference type="EMBL" id="PIS17354.1"/>
    </source>
</evidence>
<gene>
    <name evidence="2" type="ORF">COT59_01085</name>
</gene>
<dbReference type="SUPFAM" id="SSF143422">
    <property type="entry name" value="Transposase IS200-like"/>
    <property type="match status" value="1"/>
</dbReference>
<dbReference type="Pfam" id="PF01797">
    <property type="entry name" value="Y1_Tnp"/>
    <property type="match status" value="1"/>
</dbReference>
<dbReference type="Gene3D" id="3.30.70.1290">
    <property type="entry name" value="Transposase IS200-like"/>
    <property type="match status" value="1"/>
</dbReference>
<evidence type="ECO:0000259" key="1">
    <source>
        <dbReference type="SMART" id="SM01321"/>
    </source>
</evidence>
<comment type="caution">
    <text evidence="2">The sequence shown here is derived from an EMBL/GenBank/DDBJ whole genome shotgun (WGS) entry which is preliminary data.</text>
</comment>